<feature type="region of interest" description="Disordered" evidence="2">
    <location>
        <begin position="234"/>
        <end position="256"/>
    </location>
</feature>
<dbReference type="GO" id="GO:0006270">
    <property type="term" value="P:DNA replication initiation"/>
    <property type="evidence" value="ECO:0007669"/>
    <property type="project" value="TreeGrafter"/>
</dbReference>
<reference evidence="4" key="1">
    <citation type="submission" date="2023-06" db="EMBL/GenBank/DDBJ databases">
        <title>Genome-scale phylogeny and comparative genomics of the fungal order Sordariales.</title>
        <authorList>
            <consortium name="Lawrence Berkeley National Laboratory"/>
            <person name="Hensen N."/>
            <person name="Bonometti L."/>
            <person name="Westerberg I."/>
            <person name="Brannstrom I.O."/>
            <person name="Guillou S."/>
            <person name="Cros-Aarteil S."/>
            <person name="Calhoun S."/>
            <person name="Haridas S."/>
            <person name="Kuo A."/>
            <person name="Mondo S."/>
            <person name="Pangilinan J."/>
            <person name="Riley R."/>
            <person name="Labutti K."/>
            <person name="Andreopoulos B."/>
            <person name="Lipzen A."/>
            <person name="Chen C."/>
            <person name="Yanf M."/>
            <person name="Daum C."/>
            <person name="Ng V."/>
            <person name="Clum A."/>
            <person name="Steindorff A."/>
            <person name="Ohm R."/>
            <person name="Martin F."/>
            <person name="Silar P."/>
            <person name="Natvig D."/>
            <person name="Lalanne C."/>
            <person name="Gautier V."/>
            <person name="Ament-Velasquez S.L."/>
            <person name="Kruys A."/>
            <person name="Hutchinson M.I."/>
            <person name="Powell A.J."/>
            <person name="Barry K."/>
            <person name="Miller A.N."/>
            <person name="Grigoriev I.V."/>
            <person name="Debuchy R."/>
            <person name="Gladieux P."/>
            <person name="Thoren M.H."/>
            <person name="Johannesson H."/>
        </authorList>
    </citation>
    <scope>NUCLEOTIDE SEQUENCE</scope>
    <source>
        <strain evidence="4">SMH4607-1</strain>
    </source>
</reference>
<protein>
    <submittedName>
        <fullName evidence="4">BRCT domain-containing protein</fullName>
    </submittedName>
</protein>
<dbReference type="Gene3D" id="3.40.50.10190">
    <property type="entry name" value="BRCT domain"/>
    <property type="match status" value="4"/>
</dbReference>
<evidence type="ECO:0000256" key="1">
    <source>
        <dbReference type="ARBA" id="ARBA00022737"/>
    </source>
</evidence>
<organism evidence="4 5">
    <name type="scientific">Lasiosphaeris hirsuta</name>
    <dbReference type="NCBI Taxonomy" id="260670"/>
    <lineage>
        <taxon>Eukaryota</taxon>
        <taxon>Fungi</taxon>
        <taxon>Dikarya</taxon>
        <taxon>Ascomycota</taxon>
        <taxon>Pezizomycotina</taxon>
        <taxon>Sordariomycetes</taxon>
        <taxon>Sordariomycetidae</taxon>
        <taxon>Sordariales</taxon>
        <taxon>Lasiosphaeriaceae</taxon>
        <taxon>Lasiosphaeris</taxon>
    </lineage>
</organism>
<keyword evidence="1" id="KW-0677">Repeat</keyword>
<comment type="caution">
    <text evidence="4">The sequence shown here is derived from an EMBL/GenBank/DDBJ whole genome shotgun (WGS) entry which is preliminary data.</text>
</comment>
<feature type="domain" description="BRCT" evidence="3">
    <location>
        <begin position="148"/>
        <end position="216"/>
    </location>
</feature>
<feature type="compositionally biased region" description="Low complexity" evidence="2">
    <location>
        <begin position="792"/>
        <end position="802"/>
    </location>
</feature>
<feature type="domain" description="BRCT" evidence="3">
    <location>
        <begin position="442"/>
        <end position="528"/>
    </location>
</feature>
<feature type="region of interest" description="Disordered" evidence="2">
    <location>
        <begin position="595"/>
        <end position="842"/>
    </location>
</feature>
<dbReference type="SMART" id="SM00292">
    <property type="entry name" value="BRCT"/>
    <property type="match status" value="4"/>
</dbReference>
<dbReference type="InterPro" id="IPR059215">
    <property type="entry name" value="BRCT2_TopBP1-like"/>
</dbReference>
<dbReference type="EMBL" id="JAUKUA010000007">
    <property type="protein sequence ID" value="KAK0704612.1"/>
    <property type="molecule type" value="Genomic_DNA"/>
</dbReference>
<dbReference type="SUPFAM" id="SSF52113">
    <property type="entry name" value="BRCT domain"/>
    <property type="match status" value="4"/>
</dbReference>
<evidence type="ECO:0000259" key="3">
    <source>
        <dbReference type="PROSITE" id="PS50172"/>
    </source>
</evidence>
<sequence length="899" mass="96798">MATPPRSPGSDEASFDSARPFKGMVVCCTSIPPELRTDIAGKTAELGGTHKYDLTPDCTHLIVGEYATPKYRHVAKERPDVKVMGAGWVEAVRNLWVADVEIDFVALENEWQLRTFEISGGEPLPDGTEAERPRLLCCMTGFDDPDVRQEIMDRIESNGGRYTGDLTRHVTHLIVCKPEGRKYQAAKNWDIHTVTIEWVNDSAERGLILDEKCYDPTIPQAQRGVGAWNRKAMTRQVSTGKRLRDGSTAGQDEGRRKLRKTASMKLNSQRDNLWGDILGKQQTAEPSAPFVEAVPARPTPSAEVKLNISQLQSAGNKSLDTQGTKLSSFGVSDDGLVFASCGFYVHGFSSQRTSVLVGAISSLGGSVCNSLEEVASASGAQFAYRFLVVPQESAPQSHPLLPEGVEITTEFYIERCMHKKYFFNPTEHVIGRPFPGFPISGFERFTICTAGFTGVDLHQVNKVTQQLGAKYEEKFTKSISLLVCTSLRVVRPKKLELALAWKVPVVSADWLWECISSCYNVPIKRFRFSDSEVRHIALGEADGFDQGKGKGKQDKSAWDGVDKDLLPKPAKPKGTHEIDFSGMFAPIKGGSKISKAKKSTATDGHPALATERDSFTTETSHFETALTHQAPTINPFSDGSSGNDSGGKSIIASAPLSEATPNALNQASPSPQKPTAKPQPRKPLGRVASEIADSEAADSEITPSGNPPAVPGAPPQDSPSTRRKRVAAEKAARVAAERDALSSKLATSLLDSAAIPPDTTAVEPAEAEADPLGSTTKAGGTRRRKRQILGRAVSNVSAASSASGGGGGIDSSGGWKDEGQPPPAPTQLEYDDPEAKRHKAELMHKMMGGKNGLSKAASFSAGYGVTGARQEKLTLSELGGYDMQAQTRGPGGERRSKRR</sequence>
<dbReference type="Pfam" id="PF12738">
    <property type="entry name" value="PTCB-BRCT"/>
    <property type="match status" value="1"/>
</dbReference>
<feature type="domain" description="BRCT" evidence="3">
    <location>
        <begin position="16"/>
        <end position="89"/>
    </location>
</feature>
<dbReference type="PANTHER" id="PTHR13561">
    <property type="entry name" value="DNA REPLICATION REGULATOR DPB11-RELATED"/>
    <property type="match status" value="1"/>
</dbReference>
<dbReference type="InterPro" id="IPR036420">
    <property type="entry name" value="BRCT_dom_sf"/>
</dbReference>
<keyword evidence="5" id="KW-1185">Reference proteome</keyword>
<dbReference type="PANTHER" id="PTHR13561:SF20">
    <property type="entry name" value="DNA TOPOISOMERASE 2-BINDING PROTEIN 1"/>
    <property type="match status" value="1"/>
</dbReference>
<name>A0AA39ZVR7_9PEZI</name>
<feature type="compositionally biased region" description="Polar residues" evidence="2">
    <location>
        <begin position="659"/>
        <end position="670"/>
    </location>
</feature>
<dbReference type="InterPro" id="IPR001357">
    <property type="entry name" value="BRCT_dom"/>
</dbReference>
<dbReference type="Pfam" id="PF00533">
    <property type="entry name" value="BRCT"/>
    <property type="match status" value="2"/>
</dbReference>
<dbReference type="CDD" id="cd18433">
    <property type="entry name" value="BRCT_Rad4_rpt3"/>
    <property type="match status" value="1"/>
</dbReference>
<evidence type="ECO:0000313" key="4">
    <source>
        <dbReference type="EMBL" id="KAK0704612.1"/>
    </source>
</evidence>
<proteinExistence type="predicted"/>
<dbReference type="AlphaFoldDB" id="A0AA39ZVR7"/>
<feature type="region of interest" description="Disordered" evidence="2">
    <location>
        <begin position="877"/>
        <end position="899"/>
    </location>
</feature>
<dbReference type="PROSITE" id="PS50172">
    <property type="entry name" value="BRCT"/>
    <property type="match status" value="3"/>
</dbReference>
<gene>
    <name evidence="4" type="ORF">B0H67DRAFT_603690</name>
</gene>
<dbReference type="GO" id="GO:0033314">
    <property type="term" value="P:mitotic DNA replication checkpoint signaling"/>
    <property type="evidence" value="ECO:0007669"/>
    <property type="project" value="TreeGrafter"/>
</dbReference>
<dbReference type="CDD" id="cd17731">
    <property type="entry name" value="BRCT_TopBP1_rpt2_like"/>
    <property type="match status" value="1"/>
</dbReference>
<dbReference type="Proteomes" id="UP001172102">
    <property type="component" value="Unassembled WGS sequence"/>
</dbReference>
<feature type="compositionally biased region" description="Polar residues" evidence="2">
    <location>
        <begin position="626"/>
        <end position="635"/>
    </location>
</feature>
<feature type="compositionally biased region" description="Basic and acidic residues" evidence="2">
    <location>
        <begin position="726"/>
        <end position="741"/>
    </location>
</feature>
<evidence type="ECO:0000313" key="5">
    <source>
        <dbReference type="Proteomes" id="UP001172102"/>
    </source>
</evidence>
<feature type="region of interest" description="Disordered" evidence="2">
    <location>
        <begin position="544"/>
        <end position="582"/>
    </location>
</feature>
<feature type="compositionally biased region" description="Basic and acidic residues" evidence="2">
    <location>
        <begin position="545"/>
        <end position="566"/>
    </location>
</feature>
<accession>A0AA39ZVR7</accession>
<feature type="compositionally biased region" description="Pro residues" evidence="2">
    <location>
        <begin position="705"/>
        <end position="717"/>
    </location>
</feature>
<evidence type="ECO:0000256" key="2">
    <source>
        <dbReference type="SAM" id="MobiDB-lite"/>
    </source>
</evidence>
<dbReference type="GO" id="GO:0007095">
    <property type="term" value="P:mitotic G2 DNA damage checkpoint signaling"/>
    <property type="evidence" value="ECO:0007669"/>
    <property type="project" value="TreeGrafter"/>
</dbReference>
<feature type="compositionally biased region" description="Low complexity" evidence="2">
    <location>
        <begin position="637"/>
        <end position="647"/>
    </location>
</feature>